<evidence type="ECO:0000313" key="4">
    <source>
        <dbReference type="WBParaSite" id="ECPE_0001516001-mRNA-1"/>
    </source>
</evidence>
<reference evidence="4" key="1">
    <citation type="submission" date="2016-06" db="UniProtKB">
        <authorList>
            <consortium name="WormBaseParasite"/>
        </authorList>
    </citation>
    <scope>IDENTIFICATION</scope>
</reference>
<reference evidence="2 3" key="2">
    <citation type="submission" date="2018-11" db="EMBL/GenBank/DDBJ databases">
        <authorList>
            <consortium name="Pathogen Informatics"/>
        </authorList>
    </citation>
    <scope>NUCLEOTIDE SEQUENCE [LARGE SCALE GENOMIC DNA]</scope>
    <source>
        <strain evidence="2 3">Egypt</strain>
    </source>
</reference>
<protein>
    <submittedName>
        <fullName evidence="4">FERM domain-containing protein</fullName>
    </submittedName>
</protein>
<dbReference type="AlphaFoldDB" id="A0A183B7D5"/>
<evidence type="ECO:0000313" key="2">
    <source>
        <dbReference type="EMBL" id="VDP92392.1"/>
    </source>
</evidence>
<accession>A0A183B7D5</accession>
<dbReference type="WBParaSite" id="ECPE_0001516001-mRNA-1">
    <property type="protein sequence ID" value="ECPE_0001516001-mRNA-1"/>
    <property type="gene ID" value="ECPE_0001516001"/>
</dbReference>
<organism evidence="4">
    <name type="scientific">Echinostoma caproni</name>
    <dbReference type="NCBI Taxonomy" id="27848"/>
    <lineage>
        <taxon>Eukaryota</taxon>
        <taxon>Metazoa</taxon>
        <taxon>Spiralia</taxon>
        <taxon>Lophotrochozoa</taxon>
        <taxon>Platyhelminthes</taxon>
        <taxon>Trematoda</taxon>
        <taxon>Digenea</taxon>
        <taxon>Plagiorchiida</taxon>
        <taxon>Echinostomata</taxon>
        <taxon>Echinostomatoidea</taxon>
        <taxon>Echinostomatidae</taxon>
        <taxon>Echinostoma</taxon>
    </lineage>
</organism>
<dbReference type="OrthoDB" id="2333384at2759"/>
<feature type="region of interest" description="Disordered" evidence="1">
    <location>
        <begin position="251"/>
        <end position="286"/>
    </location>
</feature>
<sequence length="302" mass="34330">MENKHSDEGHLLRVVLEHVICIPSVTPTGLEGCANIDVSYRIGVVYFKLKRLTHCWNPNEWQVLGEKHSASTNRAIERLYAICPGGLYTRPLRGKMSMVHTVQHRSKVDRHVEWNIYRELLLSIPLIIGTAKPGVRSDSTHIISHTPVNNLGPTFFMQWPDSCEKGSLPPFHSYVHSTTSLIVSRSTSLGGLEKLVLPARRTQSIMTEEESPLISGRRVTVEVNAHRKSSRTDSVRPGVYVRSRTLSYPTTVERSDEISRRPQSLYRSTRYQRHSVPQSSIRSPIHIKGRGNRYHIQESVEI</sequence>
<dbReference type="Proteomes" id="UP000272942">
    <property type="component" value="Unassembled WGS sequence"/>
</dbReference>
<evidence type="ECO:0000256" key="1">
    <source>
        <dbReference type="SAM" id="MobiDB-lite"/>
    </source>
</evidence>
<name>A0A183B7D5_9TREM</name>
<dbReference type="EMBL" id="UZAN01059587">
    <property type="protein sequence ID" value="VDP92392.1"/>
    <property type="molecule type" value="Genomic_DNA"/>
</dbReference>
<evidence type="ECO:0000313" key="3">
    <source>
        <dbReference type="Proteomes" id="UP000272942"/>
    </source>
</evidence>
<keyword evidence="3" id="KW-1185">Reference proteome</keyword>
<feature type="compositionally biased region" description="Polar residues" evidence="1">
    <location>
        <begin position="261"/>
        <end position="282"/>
    </location>
</feature>
<proteinExistence type="predicted"/>
<gene>
    <name evidence="2" type="ORF">ECPE_LOCUS15120</name>
</gene>